<dbReference type="KEGG" id="laj:A0128_13890"/>
<reference evidence="1 2" key="1">
    <citation type="submission" date="2016-04" db="EMBL/GenBank/DDBJ databases">
        <title>Complete genome seqeunce of Leptospira alstonii serovar Room22.</title>
        <authorList>
            <person name="Nally J.E."/>
            <person name="Bayles D.O."/>
            <person name="Hurley D."/>
            <person name="Fanning S."/>
            <person name="McMahon B.J."/>
            <person name="Arent Z."/>
        </authorList>
    </citation>
    <scope>NUCLEOTIDE SEQUENCE [LARGE SCALE GENOMIC DNA]</scope>
    <source>
        <strain evidence="1 2">GWTS #1</strain>
    </source>
</reference>
<keyword evidence="2" id="KW-1185">Reference proteome</keyword>
<proteinExistence type="predicted"/>
<accession>A0A1D7UZ27</accession>
<evidence type="ECO:0000313" key="1">
    <source>
        <dbReference type="EMBL" id="AOP34843.1"/>
    </source>
</evidence>
<gene>
    <name evidence="1" type="ORF">A0128_13890</name>
</gene>
<dbReference type="EMBL" id="CP015217">
    <property type="protein sequence ID" value="AOP34843.1"/>
    <property type="molecule type" value="Genomic_DNA"/>
</dbReference>
<name>A0A1D7UZ27_9LEPT</name>
<evidence type="ECO:0000313" key="2">
    <source>
        <dbReference type="Proteomes" id="UP000094197"/>
    </source>
</evidence>
<sequence length="143" mass="15497">MNILKVEHNNLTGAESATRETQRVCSPRIATRDAAKEAADAMDSFIQGVQSGETVSCLGKSPEECAKAAVTSGTLVGDVSDGAFGVAQFGQFFSILKVKKEMDKRKAQMDAARNRKKGGMVGCTTNWERSEKGLEKHSRVWVK</sequence>
<dbReference type="AlphaFoldDB" id="A0A1D7UZ27"/>
<dbReference type="Proteomes" id="UP000094197">
    <property type="component" value="Chromosome 1"/>
</dbReference>
<organism evidence="1 2">
    <name type="scientific">Leptospira tipperaryensis</name>
    <dbReference type="NCBI Taxonomy" id="2564040"/>
    <lineage>
        <taxon>Bacteria</taxon>
        <taxon>Pseudomonadati</taxon>
        <taxon>Spirochaetota</taxon>
        <taxon>Spirochaetia</taxon>
        <taxon>Leptospirales</taxon>
        <taxon>Leptospiraceae</taxon>
        <taxon>Leptospira</taxon>
    </lineage>
</organism>
<protein>
    <submittedName>
        <fullName evidence="1">Uncharacterized protein</fullName>
    </submittedName>
</protein>